<keyword evidence="2" id="KW-1185">Reference proteome</keyword>
<reference evidence="1 2" key="1">
    <citation type="submission" date="2020-08" db="EMBL/GenBank/DDBJ databases">
        <title>Genomic Encyclopedia of Type Strains, Phase IV (KMG-IV): sequencing the most valuable type-strain genomes for metagenomic binning, comparative biology and taxonomic classification.</title>
        <authorList>
            <person name="Goeker M."/>
        </authorList>
    </citation>
    <scope>NUCLEOTIDE SEQUENCE [LARGE SCALE GENOMIC DNA]</scope>
    <source>
        <strain evidence="1 2">DSM 103336</strain>
    </source>
</reference>
<gene>
    <name evidence="1" type="ORF">FHS99_003043</name>
</gene>
<dbReference type="Proteomes" id="UP000546701">
    <property type="component" value="Unassembled WGS sequence"/>
</dbReference>
<evidence type="ECO:0000313" key="1">
    <source>
        <dbReference type="EMBL" id="MBB5730540.1"/>
    </source>
</evidence>
<keyword evidence="1" id="KW-0012">Acyltransferase</keyword>
<evidence type="ECO:0000313" key="2">
    <source>
        <dbReference type="Proteomes" id="UP000546701"/>
    </source>
</evidence>
<dbReference type="EMBL" id="JACIJR010000007">
    <property type="protein sequence ID" value="MBB5730540.1"/>
    <property type="molecule type" value="Genomic_DNA"/>
</dbReference>
<proteinExistence type="predicted"/>
<dbReference type="GO" id="GO:0016746">
    <property type="term" value="F:acyltransferase activity"/>
    <property type="evidence" value="ECO:0007669"/>
    <property type="project" value="UniProtKB-KW"/>
</dbReference>
<organism evidence="1 2">
    <name type="scientific">Sphingomonas prati</name>
    <dbReference type="NCBI Taxonomy" id="1843237"/>
    <lineage>
        <taxon>Bacteria</taxon>
        <taxon>Pseudomonadati</taxon>
        <taxon>Pseudomonadota</taxon>
        <taxon>Alphaproteobacteria</taxon>
        <taxon>Sphingomonadales</taxon>
        <taxon>Sphingomonadaceae</taxon>
        <taxon>Sphingomonas</taxon>
    </lineage>
</organism>
<accession>A0A7W9BV17</accession>
<dbReference type="Gene3D" id="3.40.630.30">
    <property type="match status" value="1"/>
</dbReference>
<protein>
    <submittedName>
        <fullName evidence="1">L-amino acid N-acyltransferase YncA</fullName>
    </submittedName>
</protein>
<dbReference type="AlphaFoldDB" id="A0A7W9BV17"/>
<keyword evidence="1" id="KW-0808">Transferase</keyword>
<name>A0A7W9BV17_9SPHN</name>
<sequence>MLKALVGRAGRLRKHAMVGGIEAGNVASIALHAGLAFEEVGRLPEVGAQFGP</sequence>
<comment type="caution">
    <text evidence="1">The sequence shown here is derived from an EMBL/GenBank/DDBJ whole genome shotgun (WGS) entry which is preliminary data.</text>
</comment>